<evidence type="ECO:0008006" key="3">
    <source>
        <dbReference type="Google" id="ProtNLM"/>
    </source>
</evidence>
<evidence type="ECO:0000313" key="1">
    <source>
        <dbReference type="EMBL" id="CAK0800297.1"/>
    </source>
</evidence>
<reference evidence="1" key="1">
    <citation type="submission" date="2023-10" db="EMBL/GenBank/DDBJ databases">
        <authorList>
            <person name="Chen Y."/>
            <person name="Shah S."/>
            <person name="Dougan E. K."/>
            <person name="Thang M."/>
            <person name="Chan C."/>
        </authorList>
    </citation>
    <scope>NUCLEOTIDE SEQUENCE [LARGE SCALE GENOMIC DNA]</scope>
</reference>
<gene>
    <name evidence="1" type="ORF">PCOR1329_LOCUS8481</name>
</gene>
<evidence type="ECO:0000313" key="2">
    <source>
        <dbReference type="Proteomes" id="UP001189429"/>
    </source>
</evidence>
<organism evidence="1 2">
    <name type="scientific">Prorocentrum cordatum</name>
    <dbReference type="NCBI Taxonomy" id="2364126"/>
    <lineage>
        <taxon>Eukaryota</taxon>
        <taxon>Sar</taxon>
        <taxon>Alveolata</taxon>
        <taxon>Dinophyceae</taxon>
        <taxon>Prorocentrales</taxon>
        <taxon>Prorocentraceae</taxon>
        <taxon>Prorocentrum</taxon>
    </lineage>
</organism>
<dbReference type="EMBL" id="CAUYUJ010002331">
    <property type="protein sequence ID" value="CAK0800297.1"/>
    <property type="molecule type" value="Genomic_DNA"/>
</dbReference>
<keyword evidence="2" id="KW-1185">Reference proteome</keyword>
<dbReference type="Proteomes" id="UP001189429">
    <property type="component" value="Unassembled WGS sequence"/>
</dbReference>
<comment type="caution">
    <text evidence="1">The sequence shown here is derived from an EMBL/GenBank/DDBJ whole genome shotgun (WGS) entry which is preliminary data.</text>
</comment>
<proteinExistence type="predicted"/>
<feature type="non-terminal residue" evidence="1">
    <location>
        <position position="79"/>
    </location>
</feature>
<accession>A0ABN9Q3L4</accession>
<name>A0ABN9Q3L4_9DINO</name>
<protein>
    <recommendedName>
        <fullName evidence="3">Subtilisin</fullName>
    </recommendedName>
</protein>
<feature type="non-terminal residue" evidence="1">
    <location>
        <position position="1"/>
    </location>
</feature>
<sequence length="79" mass="8606">AGMVQPRSAYATALAARGRAAMNTLEWKQHWNDMAEWGDANIPTVRIISGTPWEEHWLAPAIGSNLRRVAMSSISGSGQ</sequence>